<dbReference type="GO" id="GO:0003899">
    <property type="term" value="F:DNA-directed RNA polymerase activity"/>
    <property type="evidence" value="ECO:0007669"/>
    <property type="project" value="InterPro"/>
</dbReference>
<name>A0A7D9ITX7_PARCT</name>
<feature type="binding site" evidence="9">
    <location>
        <position position="87"/>
    </location>
    <ligand>
        <name>Zn(2+)</name>
        <dbReference type="ChEBI" id="CHEBI:29105"/>
        <label>2</label>
    </ligand>
</feature>
<comment type="subcellular location">
    <subcellularLocation>
        <location evidence="1">Nucleus</location>
        <location evidence="1">Nucleolus</location>
    </subcellularLocation>
</comment>
<keyword evidence="12" id="KW-1185">Reference proteome</keyword>
<comment type="function">
    <text evidence="8">DNA-dependent RNA polymerase catalyzes the transcription of DNA into RNA using the four ribonucleoside triphosphates as substrates.</text>
</comment>
<dbReference type="SMART" id="SM00440">
    <property type="entry name" value="ZnF_C2C2"/>
    <property type="match status" value="1"/>
</dbReference>
<organism evidence="11 12">
    <name type="scientific">Paramuricea clavata</name>
    <name type="common">Red gorgonian</name>
    <name type="synonym">Violescent sea-whip</name>
    <dbReference type="NCBI Taxonomy" id="317549"/>
    <lineage>
        <taxon>Eukaryota</taxon>
        <taxon>Metazoa</taxon>
        <taxon>Cnidaria</taxon>
        <taxon>Anthozoa</taxon>
        <taxon>Octocorallia</taxon>
        <taxon>Malacalcyonacea</taxon>
        <taxon>Plexauridae</taxon>
        <taxon>Paramuricea</taxon>
    </lineage>
</organism>
<evidence type="ECO:0000313" key="12">
    <source>
        <dbReference type="Proteomes" id="UP001152795"/>
    </source>
</evidence>
<feature type="binding site" evidence="9">
    <location>
        <position position="90"/>
    </location>
    <ligand>
        <name>Zn(2+)</name>
        <dbReference type="ChEBI" id="CHEBI:29105"/>
        <label>2</label>
    </ligand>
</feature>
<feature type="binding site" evidence="9">
    <location>
        <position position="22"/>
    </location>
    <ligand>
        <name>Zn(2+)</name>
        <dbReference type="ChEBI" id="CHEBI:29105"/>
        <label>1</label>
    </ligand>
</feature>
<proteinExistence type="inferred from homology"/>
<feature type="binding site" evidence="9">
    <location>
        <position position="37"/>
    </location>
    <ligand>
        <name>Zn(2+)</name>
        <dbReference type="ChEBI" id="CHEBI:29105"/>
        <label>1</label>
    </ligand>
</feature>
<dbReference type="CDD" id="cd10507">
    <property type="entry name" value="Zn-ribbon_RPA12"/>
    <property type="match status" value="1"/>
</dbReference>
<evidence type="ECO:0000256" key="8">
    <source>
        <dbReference type="PIRNR" id="PIRNR005586"/>
    </source>
</evidence>
<comment type="caution">
    <text evidence="11">The sequence shown here is derived from an EMBL/GenBank/DDBJ whole genome shotgun (WGS) entry which is preliminary data.</text>
</comment>
<sequence>MASKSGQEAAIFSSDPLFCPNCGSIFPLPGLSDVVTCKVCKFQKDTKEFEGIEIYSKKVFNTYKPKSDIQQVDDENELVGPMVDQKCSKCGHEGMTFLTRQTRSADEGQTVFYNCPRCGFQETEYS</sequence>
<evidence type="ECO:0000256" key="4">
    <source>
        <dbReference type="ARBA" id="ARBA00022771"/>
    </source>
</evidence>
<evidence type="ECO:0000313" key="11">
    <source>
        <dbReference type="EMBL" id="CAB4013252.1"/>
    </source>
</evidence>
<keyword evidence="6 8" id="KW-0539">Nucleus</keyword>
<dbReference type="InterPro" id="IPR001222">
    <property type="entry name" value="Znf_TFIIS"/>
</dbReference>
<evidence type="ECO:0000256" key="3">
    <source>
        <dbReference type="ARBA" id="ARBA00022723"/>
    </source>
</evidence>
<feature type="binding site" evidence="9">
    <location>
        <position position="118"/>
    </location>
    <ligand>
        <name>Zn(2+)</name>
        <dbReference type="ChEBI" id="CHEBI:29105"/>
        <label>2</label>
    </ligand>
</feature>
<evidence type="ECO:0000256" key="9">
    <source>
        <dbReference type="PIRSR" id="PIRSR005586-1"/>
    </source>
</evidence>
<dbReference type="GO" id="GO:0003676">
    <property type="term" value="F:nucleic acid binding"/>
    <property type="evidence" value="ECO:0007669"/>
    <property type="project" value="InterPro"/>
</dbReference>
<evidence type="ECO:0000256" key="5">
    <source>
        <dbReference type="ARBA" id="ARBA00022833"/>
    </source>
</evidence>
<reference evidence="11" key="1">
    <citation type="submission" date="2020-04" db="EMBL/GenBank/DDBJ databases">
        <authorList>
            <person name="Alioto T."/>
            <person name="Alioto T."/>
            <person name="Gomez Garrido J."/>
        </authorList>
    </citation>
    <scope>NUCLEOTIDE SEQUENCE</scope>
    <source>
        <strain evidence="11">A484AB</strain>
    </source>
</reference>
<feature type="binding site" evidence="9">
    <location>
        <position position="40"/>
    </location>
    <ligand>
        <name>Zn(2+)</name>
        <dbReference type="ChEBI" id="CHEBI:29105"/>
        <label>1</label>
    </ligand>
</feature>
<evidence type="ECO:0000256" key="10">
    <source>
        <dbReference type="PIRSR" id="PIRSR005586-2"/>
    </source>
</evidence>
<dbReference type="InterPro" id="IPR034004">
    <property type="entry name" value="Zn_ribbon_RPA12_C"/>
</dbReference>
<feature type="zinc finger region" description="C4-type" evidence="10">
    <location>
        <begin position="19"/>
        <end position="40"/>
    </location>
</feature>
<gene>
    <name evidence="11" type="ORF">PACLA_8A071224</name>
</gene>
<dbReference type="PROSITE" id="PS00466">
    <property type="entry name" value="ZF_TFIIS_1"/>
    <property type="match status" value="1"/>
</dbReference>
<dbReference type="SUPFAM" id="SSF57783">
    <property type="entry name" value="Zinc beta-ribbon"/>
    <property type="match status" value="1"/>
</dbReference>
<dbReference type="OrthoDB" id="10056816at2759"/>
<dbReference type="PANTHER" id="PTHR11239">
    <property type="entry name" value="DNA-DIRECTED RNA POLYMERASE"/>
    <property type="match status" value="1"/>
</dbReference>
<protein>
    <recommendedName>
        <fullName evidence="8">DNA-directed RNA polymerase subunit</fullName>
    </recommendedName>
</protein>
<dbReference type="InterPro" id="IPR012164">
    <property type="entry name" value="Rpa12/Rpb9/Rpc10/TFS"/>
</dbReference>
<accession>A0A7D9ITX7</accession>
<dbReference type="EMBL" id="CACRXK020007816">
    <property type="protein sequence ID" value="CAB4013252.1"/>
    <property type="molecule type" value="Genomic_DNA"/>
</dbReference>
<evidence type="ECO:0000256" key="6">
    <source>
        <dbReference type="ARBA" id="ARBA00023242"/>
    </source>
</evidence>
<dbReference type="GO" id="GO:0006363">
    <property type="term" value="P:termination of RNA polymerase I transcription"/>
    <property type="evidence" value="ECO:0007669"/>
    <property type="project" value="TreeGrafter"/>
</dbReference>
<feature type="binding site" evidence="9">
    <location>
        <position position="115"/>
    </location>
    <ligand>
        <name>Zn(2+)</name>
        <dbReference type="ChEBI" id="CHEBI:29105"/>
        <label>2</label>
    </ligand>
</feature>
<feature type="binding site" evidence="9">
    <location>
        <position position="19"/>
    </location>
    <ligand>
        <name>Zn(2+)</name>
        <dbReference type="ChEBI" id="CHEBI:29105"/>
        <label>1</label>
    </ligand>
</feature>
<evidence type="ECO:0000256" key="1">
    <source>
        <dbReference type="ARBA" id="ARBA00004604"/>
    </source>
</evidence>
<comment type="function">
    <text evidence="7">Core component of RNA polymerase I (Pol I), a DNA-dependent RNA polymerase which synthesizes ribosomal RNA precursors using the four ribonucleoside triphosphates as substrates. Can mediate Pol I proofreading of the nascent RNA transcript. Anchors into the Pol I active site to monitor transcription fidelity and cleave mis-incorporated 5'-ribonucleotides.</text>
</comment>
<keyword evidence="4 10" id="KW-0863">Zinc-finger</keyword>
<evidence type="ECO:0000256" key="2">
    <source>
        <dbReference type="ARBA" id="ARBA00022478"/>
    </source>
</evidence>
<dbReference type="GO" id="GO:0008270">
    <property type="term" value="F:zinc ion binding"/>
    <property type="evidence" value="ECO:0007669"/>
    <property type="project" value="UniProtKB-KW"/>
</dbReference>
<evidence type="ECO:0000256" key="7">
    <source>
        <dbReference type="ARBA" id="ARBA00044497"/>
    </source>
</evidence>
<dbReference type="Proteomes" id="UP001152795">
    <property type="component" value="Unassembled WGS sequence"/>
</dbReference>
<dbReference type="Gene3D" id="2.20.25.10">
    <property type="match status" value="1"/>
</dbReference>
<dbReference type="PIRSF" id="PIRSF005586">
    <property type="entry name" value="RNApol_RpoM"/>
    <property type="match status" value="1"/>
</dbReference>
<comment type="similarity">
    <text evidence="8">Belongs to the archaeal rpoM/eukaryotic RPA12/RPB9/RPC11 RNA polymerase family.</text>
</comment>
<keyword evidence="8" id="KW-0804">Transcription</keyword>
<dbReference type="Pfam" id="PF01096">
    <property type="entry name" value="Zn_ribbon_TFIIS"/>
    <property type="match status" value="1"/>
</dbReference>
<dbReference type="PROSITE" id="PS51133">
    <property type="entry name" value="ZF_TFIIS_2"/>
    <property type="match status" value="1"/>
</dbReference>
<dbReference type="PANTHER" id="PTHR11239:SF14">
    <property type="entry name" value="DNA-DIRECTED RNA POLYMERASE I SUBUNIT RPA12"/>
    <property type="match status" value="1"/>
</dbReference>
<keyword evidence="3 9" id="KW-0479">Metal-binding</keyword>
<keyword evidence="5 9" id="KW-0862">Zinc</keyword>
<keyword evidence="2 8" id="KW-0240">DNA-directed RNA polymerase</keyword>
<dbReference type="GO" id="GO:0005736">
    <property type="term" value="C:RNA polymerase I complex"/>
    <property type="evidence" value="ECO:0007669"/>
    <property type="project" value="TreeGrafter"/>
</dbReference>
<dbReference type="AlphaFoldDB" id="A0A7D9ITX7"/>